<feature type="domain" description="Pyrroline-5-carboxylate reductase catalytic N-terminal" evidence="8">
    <location>
        <begin position="17"/>
        <end position="110"/>
    </location>
</feature>
<dbReference type="PROSITE" id="PS00521">
    <property type="entry name" value="P5CR"/>
    <property type="match status" value="1"/>
</dbReference>
<evidence type="ECO:0000256" key="5">
    <source>
        <dbReference type="NCBIfam" id="TIGR00112"/>
    </source>
</evidence>
<feature type="binding site" evidence="6">
    <location>
        <begin position="82"/>
        <end position="85"/>
    </location>
    <ligand>
        <name>NADP(+)</name>
        <dbReference type="ChEBI" id="CHEBI:58349"/>
    </ligand>
</feature>
<evidence type="ECO:0000256" key="1">
    <source>
        <dbReference type="ARBA" id="ARBA00005525"/>
    </source>
</evidence>
<keyword evidence="3 4" id="KW-0560">Oxidoreductase</keyword>
<dbReference type="PANTHER" id="PTHR11645:SF0">
    <property type="entry name" value="PYRROLINE-5-CARBOXYLATE REDUCTASE 3"/>
    <property type="match status" value="1"/>
</dbReference>
<dbReference type="RefSeq" id="WP_143897899.1">
    <property type="nucleotide sequence ID" value="NZ_CP083911.1"/>
</dbReference>
<evidence type="ECO:0000256" key="7">
    <source>
        <dbReference type="RuleBase" id="RU003903"/>
    </source>
</evidence>
<comment type="pathway">
    <text evidence="4 7">Amino-acid biosynthesis; L-proline biosynthesis; L-proline from L-glutamate 5-semialdehyde: step 1/1.</text>
</comment>
<evidence type="ECO:0000259" key="8">
    <source>
        <dbReference type="Pfam" id="PF03807"/>
    </source>
</evidence>
<evidence type="ECO:0000259" key="9">
    <source>
        <dbReference type="Pfam" id="PF14748"/>
    </source>
</evidence>
<feature type="binding site" evidence="6">
    <location>
        <begin position="21"/>
        <end position="26"/>
    </location>
    <ligand>
        <name>NADP(+)</name>
        <dbReference type="ChEBI" id="CHEBI:58349"/>
    </ligand>
</feature>
<dbReference type="PANTHER" id="PTHR11645">
    <property type="entry name" value="PYRROLINE-5-CARBOXYLATE REDUCTASE"/>
    <property type="match status" value="1"/>
</dbReference>
<evidence type="ECO:0000313" key="11">
    <source>
        <dbReference type="Proteomes" id="UP000317763"/>
    </source>
</evidence>
<dbReference type="InterPro" id="IPR036291">
    <property type="entry name" value="NAD(P)-bd_dom_sf"/>
</dbReference>
<comment type="subcellular location">
    <subcellularLocation>
        <location evidence="4">Cytoplasm</location>
    </subcellularLocation>
</comment>
<evidence type="ECO:0000256" key="2">
    <source>
        <dbReference type="ARBA" id="ARBA00022857"/>
    </source>
</evidence>
<organism evidence="10 11">
    <name type="scientific">Tepidimonas taiwanensis</name>
    <dbReference type="NCBI Taxonomy" id="307486"/>
    <lineage>
        <taxon>Bacteria</taxon>
        <taxon>Pseudomonadati</taxon>
        <taxon>Pseudomonadota</taxon>
        <taxon>Betaproteobacteria</taxon>
        <taxon>Burkholderiales</taxon>
        <taxon>Tepidimonas</taxon>
    </lineage>
</organism>
<dbReference type="Proteomes" id="UP000317763">
    <property type="component" value="Unassembled WGS sequence"/>
</dbReference>
<reference evidence="10 11" key="1">
    <citation type="submission" date="2019-07" db="EMBL/GenBank/DDBJ databases">
        <title>Tepidimonas taiwanensis I1-1 draft genome.</title>
        <authorList>
            <person name="Da Costa M.S."/>
            <person name="Froufe H.J.C."/>
            <person name="Egas C."/>
            <person name="Albuquerque L."/>
        </authorList>
    </citation>
    <scope>NUCLEOTIDE SEQUENCE [LARGE SCALE GENOMIC DNA]</scope>
    <source>
        <strain evidence="10 11">I1-1</strain>
    </source>
</reference>
<dbReference type="OrthoDB" id="9805754at2"/>
<dbReference type="InterPro" id="IPR029036">
    <property type="entry name" value="P5CR_dimer"/>
</dbReference>
<dbReference type="PIRSF" id="PIRSF000193">
    <property type="entry name" value="Pyrrol-5-carb_rd"/>
    <property type="match status" value="1"/>
</dbReference>
<gene>
    <name evidence="4 10" type="primary">proC</name>
    <name evidence="10" type="ORF">Ttaiw_01433</name>
</gene>
<proteinExistence type="inferred from homology"/>
<dbReference type="AlphaFoldDB" id="A0A554X7B3"/>
<keyword evidence="11" id="KW-1185">Reference proteome</keyword>
<feature type="domain" description="Pyrroline-5-carboxylate reductase dimerisation" evidence="9">
    <location>
        <begin position="173"/>
        <end position="277"/>
    </location>
</feature>
<dbReference type="EC" id="1.5.1.2" evidence="4 5"/>
<evidence type="ECO:0000256" key="4">
    <source>
        <dbReference type="HAMAP-Rule" id="MF_01925"/>
    </source>
</evidence>
<dbReference type="InterPro" id="IPR028939">
    <property type="entry name" value="P5C_Rdtase_cat_N"/>
</dbReference>
<dbReference type="UniPathway" id="UPA00098">
    <property type="reaction ID" value="UER00361"/>
</dbReference>
<evidence type="ECO:0000313" key="10">
    <source>
        <dbReference type="EMBL" id="TSE31722.1"/>
    </source>
</evidence>
<dbReference type="GO" id="GO:0055129">
    <property type="term" value="P:L-proline biosynthetic process"/>
    <property type="evidence" value="ECO:0007669"/>
    <property type="project" value="UniProtKB-UniRule"/>
</dbReference>
<dbReference type="EMBL" id="VJOM01000013">
    <property type="protein sequence ID" value="TSE31722.1"/>
    <property type="molecule type" value="Genomic_DNA"/>
</dbReference>
<name>A0A554X7B3_9BURK</name>
<keyword evidence="4 7" id="KW-0028">Amino-acid biosynthesis</keyword>
<sequence>MNTAAPVCSSSALIGQRIAFIGGGNMASALIGGLLRAGCRAADLVVVDPGEEARQRLRERYGVTALAAADPTLAGCRLAVWAVKPQTFRDAAAAAAPHLRDALHVSVAAGIRCASMQAWFGSARIVRTMPNTPALVGQGMTGAYALPGVNAEDRTLAEALIAVTGRWVWVDDETALDAVTALSGSGPAYVFYFLEAMREAGAQMGLPPAVALELAVGTFVGAARLAQDAGEPPEVLRERVTSKGGTTAAALAVLEAADVKGRFIDALHAARRRAQELGDAFGT</sequence>
<dbReference type="SUPFAM" id="SSF51735">
    <property type="entry name" value="NAD(P)-binding Rossmann-fold domains"/>
    <property type="match status" value="1"/>
</dbReference>
<keyword evidence="4 7" id="KW-0641">Proline biosynthesis</keyword>
<dbReference type="HAMAP" id="MF_01925">
    <property type="entry name" value="P5C_reductase"/>
    <property type="match status" value="1"/>
</dbReference>
<dbReference type="GO" id="GO:0005737">
    <property type="term" value="C:cytoplasm"/>
    <property type="evidence" value="ECO:0007669"/>
    <property type="project" value="UniProtKB-SubCell"/>
</dbReference>
<dbReference type="Pfam" id="PF03807">
    <property type="entry name" value="F420_oxidored"/>
    <property type="match status" value="1"/>
</dbReference>
<dbReference type="Gene3D" id="3.40.50.720">
    <property type="entry name" value="NAD(P)-binding Rossmann-like Domain"/>
    <property type="match status" value="1"/>
</dbReference>
<dbReference type="SUPFAM" id="SSF48179">
    <property type="entry name" value="6-phosphogluconate dehydrogenase C-terminal domain-like"/>
    <property type="match status" value="1"/>
</dbReference>
<dbReference type="GO" id="GO:0004735">
    <property type="term" value="F:pyrroline-5-carboxylate reductase activity"/>
    <property type="evidence" value="ECO:0007669"/>
    <property type="project" value="UniProtKB-UniRule"/>
</dbReference>
<comment type="catalytic activity">
    <reaction evidence="4 7">
        <text>L-proline + NADP(+) = (S)-1-pyrroline-5-carboxylate + NADPH + 2 H(+)</text>
        <dbReference type="Rhea" id="RHEA:14109"/>
        <dbReference type="ChEBI" id="CHEBI:15378"/>
        <dbReference type="ChEBI" id="CHEBI:17388"/>
        <dbReference type="ChEBI" id="CHEBI:57783"/>
        <dbReference type="ChEBI" id="CHEBI:58349"/>
        <dbReference type="ChEBI" id="CHEBI:60039"/>
        <dbReference type="EC" id="1.5.1.2"/>
    </reaction>
</comment>
<dbReference type="InterPro" id="IPR053790">
    <property type="entry name" value="P5CR-like_CS"/>
</dbReference>
<dbReference type="FunFam" id="1.10.3730.10:FF:000001">
    <property type="entry name" value="Pyrroline-5-carboxylate reductase"/>
    <property type="match status" value="1"/>
</dbReference>
<comment type="caution">
    <text evidence="10">The sequence shown here is derived from an EMBL/GenBank/DDBJ whole genome shotgun (WGS) entry which is preliminary data.</text>
</comment>
<keyword evidence="4" id="KW-0963">Cytoplasm</keyword>
<protein>
    <recommendedName>
        <fullName evidence="4 5">Pyrroline-5-carboxylate reductase</fullName>
        <shortName evidence="4">P5C reductase</shortName>
        <shortName evidence="4">P5CR</shortName>
        <ecNumber evidence="4 5">1.5.1.2</ecNumber>
    </recommendedName>
    <alternativeName>
        <fullName evidence="4">PCA reductase</fullName>
    </alternativeName>
</protein>
<comment type="catalytic activity">
    <reaction evidence="4">
        <text>L-proline + NAD(+) = (S)-1-pyrroline-5-carboxylate + NADH + 2 H(+)</text>
        <dbReference type="Rhea" id="RHEA:14105"/>
        <dbReference type="ChEBI" id="CHEBI:15378"/>
        <dbReference type="ChEBI" id="CHEBI:17388"/>
        <dbReference type="ChEBI" id="CHEBI:57540"/>
        <dbReference type="ChEBI" id="CHEBI:57945"/>
        <dbReference type="ChEBI" id="CHEBI:60039"/>
        <dbReference type="EC" id="1.5.1.2"/>
    </reaction>
</comment>
<dbReference type="InterPro" id="IPR000304">
    <property type="entry name" value="Pyrroline-COOH_reductase"/>
</dbReference>
<dbReference type="InterPro" id="IPR008927">
    <property type="entry name" value="6-PGluconate_DH-like_C_sf"/>
</dbReference>
<comment type="function">
    <text evidence="4">Catalyzes the reduction of 1-pyrroline-5-carboxylate (PCA) to L-proline.</text>
</comment>
<dbReference type="Gene3D" id="1.10.3730.10">
    <property type="entry name" value="ProC C-terminal domain-like"/>
    <property type="match status" value="1"/>
</dbReference>
<dbReference type="STRING" id="307486.GCA_000807215_01068"/>
<accession>A0A554X7B3</accession>
<evidence type="ECO:0000256" key="6">
    <source>
        <dbReference type="PIRSR" id="PIRSR000193-1"/>
    </source>
</evidence>
<dbReference type="NCBIfam" id="TIGR00112">
    <property type="entry name" value="proC"/>
    <property type="match status" value="1"/>
</dbReference>
<dbReference type="Pfam" id="PF14748">
    <property type="entry name" value="P5CR_dimer"/>
    <property type="match status" value="1"/>
</dbReference>
<evidence type="ECO:0000256" key="3">
    <source>
        <dbReference type="ARBA" id="ARBA00023002"/>
    </source>
</evidence>
<keyword evidence="2 4" id="KW-0521">NADP</keyword>
<comment type="similarity">
    <text evidence="1 4 7">Belongs to the pyrroline-5-carboxylate reductase family.</text>
</comment>